<evidence type="ECO:0000256" key="5">
    <source>
        <dbReference type="SAM" id="SignalP"/>
    </source>
</evidence>
<dbReference type="Pfam" id="PF01442">
    <property type="entry name" value="Apolipoprotein"/>
    <property type="match status" value="1"/>
</dbReference>
<dbReference type="GO" id="GO:0120020">
    <property type="term" value="F:cholesterol transfer activity"/>
    <property type="evidence" value="ECO:0007669"/>
    <property type="project" value="TreeGrafter"/>
</dbReference>
<organism evidence="6 7">
    <name type="scientific">Cyprinus carpio</name>
    <name type="common">Common carp</name>
    <dbReference type="NCBI Taxonomy" id="7962"/>
    <lineage>
        <taxon>Eukaryota</taxon>
        <taxon>Metazoa</taxon>
        <taxon>Chordata</taxon>
        <taxon>Craniata</taxon>
        <taxon>Vertebrata</taxon>
        <taxon>Euteleostomi</taxon>
        <taxon>Actinopterygii</taxon>
        <taxon>Neopterygii</taxon>
        <taxon>Teleostei</taxon>
        <taxon>Ostariophysi</taxon>
        <taxon>Cypriniformes</taxon>
        <taxon>Cyprinidae</taxon>
        <taxon>Cyprininae</taxon>
        <taxon>Cyprinus</taxon>
    </lineage>
</organism>
<keyword evidence="5" id="KW-0732">Signal</keyword>
<evidence type="ECO:0000256" key="1">
    <source>
        <dbReference type="ARBA" id="ARBA00004613"/>
    </source>
</evidence>
<dbReference type="GO" id="GO:0034364">
    <property type="term" value="C:high-density lipoprotein particle"/>
    <property type="evidence" value="ECO:0007669"/>
    <property type="project" value="TreeGrafter"/>
</dbReference>
<dbReference type="PROSITE" id="PS51257">
    <property type="entry name" value="PROKAR_LIPOPROTEIN"/>
    <property type="match status" value="1"/>
</dbReference>
<dbReference type="SUPFAM" id="SSF58113">
    <property type="entry name" value="Apolipoprotein A-I"/>
    <property type="match status" value="1"/>
</dbReference>
<sequence length="268" mass="30423">MKILAVLALAVFIGCQANLSNAEKPNPHLEHLITAFWNYIAKAVHPSDETSHVMRTSQLGQEVKLTQTPPSEDNMTKITKEADVQEHLLAGYCNFLQTEKKLKCSSSYHSARLTQSADIASEYAVTLKKQMDPLTEELMTKITKEAEVLKERLGQDLISVRDQLEPYADNLKSQIQQRVEELRTSMAPYADSLDSEILKATLLQQSEELRGNLEQSVKELQAQMEPYTAEIKEKVDQHLQEFQKTVTPLTEDLQAQLTSLYESFIKRN</sequence>
<dbReference type="GO" id="GO:0042157">
    <property type="term" value="P:lipoprotein metabolic process"/>
    <property type="evidence" value="ECO:0007669"/>
    <property type="project" value="InterPro"/>
</dbReference>
<dbReference type="Ensembl" id="ENSCCRT00020011407.1">
    <property type="protein sequence ID" value="ENSCCRP00020010281.1"/>
    <property type="gene ID" value="ENSCCRG00020005247.1"/>
</dbReference>
<dbReference type="GO" id="GO:0034362">
    <property type="term" value="C:low-density lipoprotein particle"/>
    <property type="evidence" value="ECO:0007669"/>
    <property type="project" value="TreeGrafter"/>
</dbReference>
<evidence type="ECO:0000313" key="7">
    <source>
        <dbReference type="Proteomes" id="UP000694701"/>
    </source>
</evidence>
<dbReference type="InterPro" id="IPR000074">
    <property type="entry name" value="ApoA_E"/>
</dbReference>
<dbReference type="GO" id="GO:0008203">
    <property type="term" value="P:cholesterol metabolic process"/>
    <property type="evidence" value="ECO:0007669"/>
    <property type="project" value="TreeGrafter"/>
</dbReference>
<dbReference type="GO" id="GO:0055090">
    <property type="term" value="P:acylglycerol homeostasis"/>
    <property type="evidence" value="ECO:0007669"/>
    <property type="project" value="TreeGrafter"/>
</dbReference>
<evidence type="ECO:0000256" key="4">
    <source>
        <dbReference type="SAM" id="Coils"/>
    </source>
</evidence>
<dbReference type="GO" id="GO:0033700">
    <property type="term" value="P:phospholipid efflux"/>
    <property type="evidence" value="ECO:0007669"/>
    <property type="project" value="TreeGrafter"/>
</dbReference>
<keyword evidence="4" id="KW-0175">Coiled coil</keyword>
<dbReference type="GO" id="GO:1903561">
    <property type="term" value="C:extracellular vesicle"/>
    <property type="evidence" value="ECO:0007669"/>
    <property type="project" value="TreeGrafter"/>
</dbReference>
<keyword evidence="3" id="KW-0964">Secreted</keyword>
<dbReference type="GO" id="GO:0034361">
    <property type="term" value="C:very-low-density lipoprotein particle"/>
    <property type="evidence" value="ECO:0007669"/>
    <property type="project" value="TreeGrafter"/>
</dbReference>
<evidence type="ECO:0000313" key="6">
    <source>
        <dbReference type="Ensembl" id="ENSCCRP00020010281.1"/>
    </source>
</evidence>
<dbReference type="PANTHER" id="PTHR18976:SF28">
    <property type="entry name" value="APOLIPOPROTEIN A-IV-RELATED"/>
    <property type="match status" value="1"/>
</dbReference>
<dbReference type="GO" id="GO:0033344">
    <property type="term" value="P:cholesterol efflux"/>
    <property type="evidence" value="ECO:0007669"/>
    <property type="project" value="TreeGrafter"/>
</dbReference>
<proteinExistence type="inferred from homology"/>
<comment type="similarity">
    <text evidence="2">Belongs to the apolipoprotein A1/A4/E family.</text>
</comment>
<feature type="signal peptide" evidence="5">
    <location>
        <begin position="1"/>
        <end position="22"/>
    </location>
</feature>
<dbReference type="Gene3D" id="1.20.120.20">
    <property type="entry name" value="Apolipoprotein"/>
    <property type="match status" value="1"/>
</dbReference>
<evidence type="ECO:0000256" key="2">
    <source>
        <dbReference type="ARBA" id="ARBA00008788"/>
    </source>
</evidence>
<protein>
    <recommendedName>
        <fullName evidence="8">Apolipoprotein A-IV</fullName>
    </recommendedName>
</protein>
<dbReference type="GO" id="GO:0005543">
    <property type="term" value="F:phospholipid binding"/>
    <property type="evidence" value="ECO:0007669"/>
    <property type="project" value="TreeGrafter"/>
</dbReference>
<evidence type="ECO:0000256" key="3">
    <source>
        <dbReference type="ARBA" id="ARBA00022525"/>
    </source>
</evidence>
<dbReference type="Proteomes" id="UP000694701">
    <property type="component" value="Unplaced"/>
</dbReference>
<feature type="chain" id="PRO_5034107975" description="Apolipoprotein A-IV" evidence="5">
    <location>
        <begin position="23"/>
        <end position="268"/>
    </location>
</feature>
<comment type="subcellular location">
    <subcellularLocation>
        <location evidence="1">Secreted</location>
    </subcellularLocation>
</comment>
<dbReference type="GO" id="GO:0060228">
    <property type="term" value="F:phosphatidylcholine-sterol O-acyltransferase activator activity"/>
    <property type="evidence" value="ECO:0007669"/>
    <property type="project" value="TreeGrafter"/>
</dbReference>
<dbReference type="AlphaFoldDB" id="A0A8C2CKJ7"/>
<accession>A0A8C2CKJ7</accession>
<feature type="coiled-coil region" evidence="4">
    <location>
        <begin position="199"/>
        <end position="237"/>
    </location>
</feature>
<dbReference type="Gene3D" id="6.10.250.2890">
    <property type="match status" value="1"/>
</dbReference>
<dbReference type="GO" id="GO:0042627">
    <property type="term" value="C:chylomicron"/>
    <property type="evidence" value="ECO:0007669"/>
    <property type="project" value="TreeGrafter"/>
</dbReference>
<dbReference type="PANTHER" id="PTHR18976">
    <property type="entry name" value="APOLIPOPROTEIN"/>
    <property type="match status" value="1"/>
</dbReference>
<reference evidence="6" key="1">
    <citation type="submission" date="2025-08" db="UniProtKB">
        <authorList>
            <consortium name="Ensembl"/>
        </authorList>
    </citation>
    <scope>IDENTIFICATION</scope>
</reference>
<evidence type="ECO:0008006" key="8">
    <source>
        <dbReference type="Google" id="ProtNLM"/>
    </source>
</evidence>
<dbReference type="InterPro" id="IPR050163">
    <property type="entry name" value="Apolipoprotein_A1/A4/E"/>
</dbReference>
<name>A0A8C2CKJ7_CYPCA</name>